<evidence type="ECO:0000256" key="1">
    <source>
        <dbReference type="SAM" id="MobiDB-lite"/>
    </source>
</evidence>
<dbReference type="GO" id="GO:0046933">
    <property type="term" value="F:proton-transporting ATP synthase activity, rotational mechanism"/>
    <property type="evidence" value="ECO:0007669"/>
    <property type="project" value="TreeGrafter"/>
</dbReference>
<sequence>MSTLLRQATNAARQASRVRNFSSSSVARKDIIQDLYLREIKAYKPAAIAKDAHVGVVKSYSLPPAPKPPVLPTDLASELAAYESSEPTLASRAAAQETSGEGESGAEEFLAFLEQDLPKPEAHH</sequence>
<dbReference type="InterPro" id="IPR019711">
    <property type="entry name" value="ATP_synth_F0_suH"/>
</dbReference>
<dbReference type="PANTHER" id="PTHR28207">
    <property type="entry name" value="ATP SYNTHASE SUBUNIT H, MITOCHONDRIAL"/>
    <property type="match status" value="1"/>
</dbReference>
<dbReference type="STRING" id="946122.A0A0C2WSB7"/>
<evidence type="ECO:0000313" key="2">
    <source>
        <dbReference type="EMBL" id="KIL64557.1"/>
    </source>
</evidence>
<dbReference type="AlphaFoldDB" id="A0A0C2WSB7"/>
<dbReference type="InParanoid" id="A0A0C2WSB7"/>
<dbReference type="Pfam" id="PF10775">
    <property type="entry name" value="ATP_sub_h"/>
    <property type="match status" value="1"/>
</dbReference>
<gene>
    <name evidence="2" type="ORF">M378DRAFT_163007</name>
</gene>
<name>A0A0C2WSB7_AMAMK</name>
<dbReference type="EMBL" id="KN818248">
    <property type="protein sequence ID" value="KIL64557.1"/>
    <property type="molecule type" value="Genomic_DNA"/>
</dbReference>
<reference evidence="2 3" key="1">
    <citation type="submission" date="2014-04" db="EMBL/GenBank/DDBJ databases">
        <title>Evolutionary Origins and Diversification of the Mycorrhizal Mutualists.</title>
        <authorList>
            <consortium name="DOE Joint Genome Institute"/>
            <consortium name="Mycorrhizal Genomics Consortium"/>
            <person name="Kohler A."/>
            <person name="Kuo A."/>
            <person name="Nagy L.G."/>
            <person name="Floudas D."/>
            <person name="Copeland A."/>
            <person name="Barry K.W."/>
            <person name="Cichocki N."/>
            <person name="Veneault-Fourrey C."/>
            <person name="LaButti K."/>
            <person name="Lindquist E.A."/>
            <person name="Lipzen A."/>
            <person name="Lundell T."/>
            <person name="Morin E."/>
            <person name="Murat C."/>
            <person name="Riley R."/>
            <person name="Ohm R."/>
            <person name="Sun H."/>
            <person name="Tunlid A."/>
            <person name="Henrissat B."/>
            <person name="Grigoriev I.V."/>
            <person name="Hibbett D.S."/>
            <person name="Martin F."/>
        </authorList>
    </citation>
    <scope>NUCLEOTIDE SEQUENCE [LARGE SCALE GENOMIC DNA]</scope>
    <source>
        <strain evidence="2 3">Koide BX008</strain>
    </source>
</reference>
<dbReference type="OrthoDB" id="274752at2759"/>
<accession>A0A0C2WSB7</accession>
<dbReference type="Proteomes" id="UP000054549">
    <property type="component" value="Unassembled WGS sequence"/>
</dbReference>
<dbReference type="PANTHER" id="PTHR28207:SF1">
    <property type="entry name" value="ATP SYNTHASE SUBUNIT H, MITOCHONDRIAL"/>
    <property type="match status" value="1"/>
</dbReference>
<feature type="region of interest" description="Disordered" evidence="1">
    <location>
        <begin position="86"/>
        <end position="108"/>
    </location>
</feature>
<proteinExistence type="predicted"/>
<dbReference type="HOGENOM" id="CLU_122989_2_0_1"/>
<dbReference type="FunCoup" id="A0A0C2WSB7">
    <property type="interactions" value="49"/>
</dbReference>
<evidence type="ECO:0000313" key="3">
    <source>
        <dbReference type="Proteomes" id="UP000054549"/>
    </source>
</evidence>
<protein>
    <submittedName>
        <fullName evidence="2">Uncharacterized protein</fullName>
    </submittedName>
</protein>
<keyword evidence="3" id="KW-1185">Reference proteome</keyword>
<organism evidence="2 3">
    <name type="scientific">Amanita muscaria (strain Koide BX008)</name>
    <dbReference type="NCBI Taxonomy" id="946122"/>
    <lineage>
        <taxon>Eukaryota</taxon>
        <taxon>Fungi</taxon>
        <taxon>Dikarya</taxon>
        <taxon>Basidiomycota</taxon>
        <taxon>Agaricomycotina</taxon>
        <taxon>Agaricomycetes</taxon>
        <taxon>Agaricomycetidae</taxon>
        <taxon>Agaricales</taxon>
        <taxon>Pluteineae</taxon>
        <taxon>Amanitaceae</taxon>
        <taxon>Amanita</taxon>
    </lineage>
</organism>